<sequence>MQFIYHILLIIICVSIFVDCQGARGGGSLGRFIGGGAQYGGSLPKKSGSCDTHECRLAVTIFGIIFFIAGPSVWSSQYFQYETWHGPHQFPLLFNSQTMKIKGAGLDHVGIFSIKGFYSTKTNRIVLKKEYKSNTDHDIEKNSRQSVKIKLIWNKKNNQFEGNWYINTTVYRDCGKFNLHFHEKSLAIASNSYGTFNVNTSYTKSLNNYVTHEDYLYLLSIINPQLNQLVEYRYLYRISIILLGLVCLASFPLGVFLLIYIGEFGYYLISTFILVDFLFSAILVGCICDYYDGTVENRHKKIKSLVNEFSSQRTAYHTTNYSSWNIEFFSDSKSILIAECPSLCQKKPINPIATTPSSTIQLSRDEFQSEMANQIHSSSEPVQYNPQLDTIITLEPNK</sequence>
<gene>
    <name evidence="3" type="ORF">VCS650_LOCUS33301</name>
</gene>
<organism evidence="3 4">
    <name type="scientific">Adineta steineri</name>
    <dbReference type="NCBI Taxonomy" id="433720"/>
    <lineage>
        <taxon>Eukaryota</taxon>
        <taxon>Metazoa</taxon>
        <taxon>Spiralia</taxon>
        <taxon>Gnathifera</taxon>
        <taxon>Rotifera</taxon>
        <taxon>Eurotatoria</taxon>
        <taxon>Bdelloidea</taxon>
        <taxon>Adinetida</taxon>
        <taxon>Adinetidae</taxon>
        <taxon>Adineta</taxon>
    </lineage>
</organism>
<feature type="transmembrane region" description="Helical" evidence="1">
    <location>
        <begin position="267"/>
        <end position="291"/>
    </location>
</feature>
<keyword evidence="2" id="KW-0732">Signal</keyword>
<feature type="signal peptide" evidence="2">
    <location>
        <begin position="1"/>
        <end position="22"/>
    </location>
</feature>
<evidence type="ECO:0000313" key="4">
    <source>
        <dbReference type="Proteomes" id="UP000663891"/>
    </source>
</evidence>
<evidence type="ECO:0000313" key="3">
    <source>
        <dbReference type="EMBL" id="CAF1342443.1"/>
    </source>
</evidence>
<keyword evidence="1" id="KW-1133">Transmembrane helix</keyword>
<dbReference type="EMBL" id="CAJNON010000641">
    <property type="protein sequence ID" value="CAF1342443.1"/>
    <property type="molecule type" value="Genomic_DNA"/>
</dbReference>
<dbReference type="Proteomes" id="UP000663891">
    <property type="component" value="Unassembled WGS sequence"/>
</dbReference>
<feature type="transmembrane region" description="Helical" evidence="1">
    <location>
        <begin position="57"/>
        <end position="74"/>
    </location>
</feature>
<proteinExistence type="predicted"/>
<evidence type="ECO:0000256" key="2">
    <source>
        <dbReference type="SAM" id="SignalP"/>
    </source>
</evidence>
<reference evidence="3" key="1">
    <citation type="submission" date="2021-02" db="EMBL/GenBank/DDBJ databases">
        <authorList>
            <person name="Nowell W R."/>
        </authorList>
    </citation>
    <scope>NUCLEOTIDE SEQUENCE</scope>
</reference>
<feature type="chain" id="PRO_5032909458" evidence="2">
    <location>
        <begin position="23"/>
        <end position="398"/>
    </location>
</feature>
<name>A0A815GNN0_9BILA</name>
<evidence type="ECO:0000256" key="1">
    <source>
        <dbReference type="SAM" id="Phobius"/>
    </source>
</evidence>
<feature type="transmembrane region" description="Helical" evidence="1">
    <location>
        <begin position="234"/>
        <end position="261"/>
    </location>
</feature>
<accession>A0A815GNN0</accession>
<comment type="caution">
    <text evidence="3">The sequence shown here is derived from an EMBL/GenBank/DDBJ whole genome shotgun (WGS) entry which is preliminary data.</text>
</comment>
<dbReference type="OrthoDB" id="10391194at2759"/>
<keyword evidence="1" id="KW-0472">Membrane</keyword>
<protein>
    <submittedName>
        <fullName evidence="3">Uncharacterized protein</fullName>
    </submittedName>
</protein>
<keyword evidence="1" id="KW-0812">Transmembrane</keyword>
<dbReference type="AlphaFoldDB" id="A0A815GNN0"/>